<evidence type="ECO:0000256" key="3">
    <source>
        <dbReference type="ARBA" id="ARBA00023163"/>
    </source>
</evidence>
<dbReference type="InterPro" id="IPR020449">
    <property type="entry name" value="Tscrpt_reg_AraC-type_HTH"/>
</dbReference>
<organism evidence="5 6">
    <name type="scientific">Leucobacter komagatae</name>
    <dbReference type="NCBI Taxonomy" id="55969"/>
    <lineage>
        <taxon>Bacteria</taxon>
        <taxon>Bacillati</taxon>
        <taxon>Actinomycetota</taxon>
        <taxon>Actinomycetes</taxon>
        <taxon>Micrococcales</taxon>
        <taxon>Microbacteriaceae</taxon>
        <taxon>Leucobacter</taxon>
    </lineage>
</organism>
<dbReference type="Gene3D" id="1.10.10.60">
    <property type="entry name" value="Homeodomain-like"/>
    <property type="match status" value="1"/>
</dbReference>
<dbReference type="PANTHER" id="PTHR46796">
    <property type="entry name" value="HTH-TYPE TRANSCRIPTIONAL ACTIVATOR RHAS-RELATED"/>
    <property type="match status" value="1"/>
</dbReference>
<dbReference type="GO" id="GO:0003700">
    <property type="term" value="F:DNA-binding transcription factor activity"/>
    <property type="evidence" value="ECO:0007669"/>
    <property type="project" value="InterPro"/>
</dbReference>
<evidence type="ECO:0000256" key="2">
    <source>
        <dbReference type="ARBA" id="ARBA00023125"/>
    </source>
</evidence>
<dbReference type="Pfam" id="PF12833">
    <property type="entry name" value="HTH_18"/>
    <property type="match status" value="1"/>
</dbReference>
<keyword evidence="2 5" id="KW-0238">DNA-binding</keyword>
<dbReference type="EMBL" id="VFON01000002">
    <property type="protein sequence ID" value="TQL40519.1"/>
    <property type="molecule type" value="Genomic_DNA"/>
</dbReference>
<dbReference type="PANTHER" id="PTHR46796:SF6">
    <property type="entry name" value="ARAC SUBFAMILY"/>
    <property type="match status" value="1"/>
</dbReference>
<dbReference type="InterPro" id="IPR050204">
    <property type="entry name" value="AraC_XylS_family_regulators"/>
</dbReference>
<evidence type="ECO:0000256" key="1">
    <source>
        <dbReference type="ARBA" id="ARBA00023015"/>
    </source>
</evidence>
<dbReference type="InterPro" id="IPR035418">
    <property type="entry name" value="AraC-bd_2"/>
</dbReference>
<dbReference type="InterPro" id="IPR009057">
    <property type="entry name" value="Homeodomain-like_sf"/>
</dbReference>
<comment type="caution">
    <text evidence="5">The sequence shown here is derived from an EMBL/GenBank/DDBJ whole genome shotgun (WGS) entry which is preliminary data.</text>
</comment>
<gene>
    <name evidence="5" type="ORF">FB468_3040</name>
</gene>
<keyword evidence="1" id="KW-0805">Transcription regulation</keyword>
<keyword evidence="6" id="KW-1185">Reference proteome</keyword>
<name>A0A542XXG9_9MICO</name>
<dbReference type="OrthoDB" id="9799345at2"/>
<dbReference type="SUPFAM" id="SSF46689">
    <property type="entry name" value="Homeodomain-like"/>
    <property type="match status" value="1"/>
</dbReference>
<dbReference type="Pfam" id="PF14525">
    <property type="entry name" value="AraC_binding_2"/>
    <property type="match status" value="1"/>
</dbReference>
<keyword evidence="3" id="KW-0804">Transcription</keyword>
<sequence>MSEIGFTFKEDSVTMSAAVQPLQDSSMRPPLMNFDSFTEVASSAFVPLAINSGQQHNFRGYLRTAAVDRLGFTELYASAHEVERTPTLANQGGDHYMLGIMVQGSALLVQGGRELVMQEGDITIYDTGQPFSLNFENDSKNFVILLPKDMLALPQELIGEVTATRLPADSRAGALASQFLLQVPGALHRAFHEVNMRIARTSVDLVETLLTLALGTERLEQDPHQVLLRKIREYIDAHLSSPDLDPSQIAAAHHISTRHLHGLFKTQGTTVSGYIRTQRLERCRQDLMNPIFADRPVSAIASRYGFIDAAHFSRVFRAHFDSTPTEVRASRLS</sequence>
<dbReference type="GO" id="GO:0043565">
    <property type="term" value="F:sequence-specific DNA binding"/>
    <property type="evidence" value="ECO:0007669"/>
    <property type="project" value="InterPro"/>
</dbReference>
<dbReference type="InterPro" id="IPR018060">
    <property type="entry name" value="HTH_AraC"/>
</dbReference>
<reference evidence="5 6" key="1">
    <citation type="submission" date="2019-06" db="EMBL/GenBank/DDBJ databases">
        <title>Sequencing the genomes of 1000 actinobacteria strains.</title>
        <authorList>
            <person name="Klenk H.-P."/>
        </authorList>
    </citation>
    <scope>NUCLEOTIDE SEQUENCE [LARGE SCALE GENOMIC DNA]</scope>
    <source>
        <strain evidence="5 6">DSM 8803</strain>
    </source>
</reference>
<protein>
    <submittedName>
        <fullName evidence="5">AraC-like DNA-binding protein</fullName>
    </submittedName>
</protein>
<evidence type="ECO:0000313" key="6">
    <source>
        <dbReference type="Proteomes" id="UP000319094"/>
    </source>
</evidence>
<dbReference type="PROSITE" id="PS01124">
    <property type="entry name" value="HTH_ARAC_FAMILY_2"/>
    <property type="match status" value="1"/>
</dbReference>
<dbReference type="AlphaFoldDB" id="A0A542XXG9"/>
<evidence type="ECO:0000313" key="5">
    <source>
        <dbReference type="EMBL" id="TQL40519.1"/>
    </source>
</evidence>
<accession>A0A542XXG9</accession>
<proteinExistence type="predicted"/>
<dbReference type="RefSeq" id="WP_141888494.1">
    <property type="nucleotide sequence ID" value="NZ_BAAAUY010000023.1"/>
</dbReference>
<dbReference type="SMART" id="SM00342">
    <property type="entry name" value="HTH_ARAC"/>
    <property type="match status" value="1"/>
</dbReference>
<dbReference type="PRINTS" id="PR00032">
    <property type="entry name" value="HTHARAC"/>
</dbReference>
<feature type="domain" description="HTH araC/xylS-type" evidence="4">
    <location>
        <begin position="229"/>
        <end position="330"/>
    </location>
</feature>
<dbReference type="Proteomes" id="UP000319094">
    <property type="component" value="Unassembled WGS sequence"/>
</dbReference>
<evidence type="ECO:0000259" key="4">
    <source>
        <dbReference type="PROSITE" id="PS01124"/>
    </source>
</evidence>